<dbReference type="InterPro" id="IPR029063">
    <property type="entry name" value="SAM-dependent_MTases_sf"/>
</dbReference>
<comment type="function">
    <text evidence="6">Specifically methylates the adenine in position 37 of tRNA(1)(Val) (anticodon cmo5UAC).</text>
</comment>
<dbReference type="GO" id="GO:0005737">
    <property type="term" value="C:cytoplasm"/>
    <property type="evidence" value="ECO:0007669"/>
    <property type="project" value="UniProtKB-SubCell"/>
</dbReference>
<evidence type="ECO:0000259" key="7">
    <source>
        <dbReference type="Pfam" id="PF05175"/>
    </source>
</evidence>
<dbReference type="AlphaFoldDB" id="A0A380BW22"/>
<evidence type="ECO:0000313" key="9">
    <source>
        <dbReference type="Proteomes" id="UP000254893"/>
    </source>
</evidence>
<dbReference type="CDD" id="cd02440">
    <property type="entry name" value="AdoMet_MTases"/>
    <property type="match status" value="1"/>
</dbReference>
<dbReference type="PANTHER" id="PTHR47739:SF1">
    <property type="entry name" value="TRNA1(VAL) (ADENINE(37)-N6)-METHYLTRANSFERASE"/>
    <property type="match status" value="1"/>
</dbReference>
<dbReference type="Pfam" id="PF05175">
    <property type="entry name" value="MTS"/>
    <property type="match status" value="1"/>
</dbReference>
<evidence type="ECO:0000256" key="2">
    <source>
        <dbReference type="ARBA" id="ARBA00022603"/>
    </source>
</evidence>
<comment type="catalytic activity">
    <reaction evidence="6">
        <text>adenosine(37) in tRNA1(Val) + S-adenosyl-L-methionine = N(6)-methyladenosine(37) in tRNA1(Val) + S-adenosyl-L-homocysteine + H(+)</text>
        <dbReference type="Rhea" id="RHEA:43160"/>
        <dbReference type="Rhea" id="RHEA-COMP:10369"/>
        <dbReference type="Rhea" id="RHEA-COMP:10370"/>
        <dbReference type="ChEBI" id="CHEBI:15378"/>
        <dbReference type="ChEBI" id="CHEBI:57856"/>
        <dbReference type="ChEBI" id="CHEBI:59789"/>
        <dbReference type="ChEBI" id="CHEBI:74411"/>
        <dbReference type="ChEBI" id="CHEBI:74449"/>
        <dbReference type="EC" id="2.1.1.223"/>
    </reaction>
</comment>
<keyword evidence="2 6" id="KW-0489">Methyltransferase</keyword>
<evidence type="ECO:0000256" key="6">
    <source>
        <dbReference type="HAMAP-Rule" id="MF_01872"/>
    </source>
</evidence>
<evidence type="ECO:0000313" key="8">
    <source>
        <dbReference type="EMBL" id="SUJ07139.1"/>
    </source>
</evidence>
<keyword evidence="5 6" id="KW-0819">tRNA processing</keyword>
<comment type="similarity">
    <text evidence="6">Belongs to the methyltransferase superfamily. tRNA (adenine-N(6)-)-methyltransferase family.</text>
</comment>
<dbReference type="PROSITE" id="PS00092">
    <property type="entry name" value="N6_MTASE"/>
    <property type="match status" value="1"/>
</dbReference>
<evidence type="ECO:0000256" key="5">
    <source>
        <dbReference type="ARBA" id="ARBA00022694"/>
    </source>
</evidence>
<reference evidence="8 9" key="1">
    <citation type="submission" date="2018-06" db="EMBL/GenBank/DDBJ databases">
        <authorList>
            <consortium name="Pathogen Informatics"/>
            <person name="Doyle S."/>
        </authorList>
    </citation>
    <scope>NUCLEOTIDE SEQUENCE [LARGE SCALE GENOMIC DNA]</scope>
    <source>
        <strain evidence="8 9">NCTC11388</strain>
    </source>
</reference>
<dbReference type="HAMAP" id="MF_01872">
    <property type="entry name" value="tRNA_methyltr_YfiC"/>
    <property type="match status" value="1"/>
</dbReference>
<dbReference type="InterPro" id="IPR002052">
    <property type="entry name" value="DNA_methylase_N6_adenine_CS"/>
</dbReference>
<keyword evidence="1 6" id="KW-0963">Cytoplasm</keyword>
<dbReference type="GO" id="GO:0016430">
    <property type="term" value="F:tRNA (adenine-N6)-methyltransferase activity"/>
    <property type="evidence" value="ECO:0007669"/>
    <property type="project" value="UniProtKB-UniRule"/>
</dbReference>
<dbReference type="EC" id="2.1.1.223" evidence="6"/>
<dbReference type="GO" id="GO:0032259">
    <property type="term" value="P:methylation"/>
    <property type="evidence" value="ECO:0007669"/>
    <property type="project" value="UniProtKB-KW"/>
</dbReference>
<name>A0A380BW22_SPHSI</name>
<sequence>MCYRGLYLCTMSSIFQFKQFAVDQTDCPMKINTDGVLLAATTADIPAAHILDIGTGTGVIALMLAQRFEKATLEAVEIDALAADRAKQNFLNSPFSERMYVQHVSFEDLHPVSKYDLIISNPPFYTDSLHNPDNRKKTARHADLPFFERLFDFAGRHLMEEGLLRLILPPELAGQLQDIAVTQELIAEHVIAVQSYKDSPVFRKMITWRKGGTKDLMTEELLIIYERKGVYSDRYKELLRPYFLAF</sequence>
<dbReference type="EMBL" id="UGYW01000002">
    <property type="protein sequence ID" value="SUJ07139.1"/>
    <property type="molecule type" value="Genomic_DNA"/>
</dbReference>
<gene>
    <name evidence="8" type="primary">yfiC</name>
    <name evidence="8" type="ORF">NCTC11388_01726</name>
</gene>
<comment type="subcellular location">
    <subcellularLocation>
        <location evidence="6">Cytoplasm</location>
    </subcellularLocation>
</comment>
<feature type="domain" description="Methyltransferase small" evidence="7">
    <location>
        <begin position="37"/>
        <end position="168"/>
    </location>
</feature>
<dbReference type="InterPro" id="IPR022882">
    <property type="entry name" value="tRNA_adenine-N6_MeTrfase"/>
</dbReference>
<accession>A0A380BW22</accession>
<dbReference type="SUPFAM" id="SSF53335">
    <property type="entry name" value="S-adenosyl-L-methionine-dependent methyltransferases"/>
    <property type="match status" value="1"/>
</dbReference>
<dbReference type="GO" id="GO:0008033">
    <property type="term" value="P:tRNA processing"/>
    <property type="evidence" value="ECO:0007669"/>
    <property type="project" value="UniProtKB-UniRule"/>
</dbReference>
<keyword evidence="3 6" id="KW-0808">Transferase</keyword>
<keyword evidence="4 6" id="KW-0949">S-adenosyl-L-methionine</keyword>
<proteinExistence type="inferred from homology"/>
<evidence type="ECO:0000256" key="4">
    <source>
        <dbReference type="ARBA" id="ARBA00022691"/>
    </source>
</evidence>
<dbReference type="InterPro" id="IPR050210">
    <property type="entry name" value="tRNA_Adenine-N(6)_MTase"/>
</dbReference>
<dbReference type="GO" id="GO:0003676">
    <property type="term" value="F:nucleic acid binding"/>
    <property type="evidence" value="ECO:0007669"/>
    <property type="project" value="InterPro"/>
</dbReference>
<dbReference type="InterPro" id="IPR007848">
    <property type="entry name" value="Small_mtfrase_dom"/>
</dbReference>
<organism evidence="8 9">
    <name type="scientific">Sphingobacterium spiritivorum</name>
    <name type="common">Flavobacterium spiritivorum</name>
    <dbReference type="NCBI Taxonomy" id="258"/>
    <lineage>
        <taxon>Bacteria</taxon>
        <taxon>Pseudomonadati</taxon>
        <taxon>Bacteroidota</taxon>
        <taxon>Sphingobacteriia</taxon>
        <taxon>Sphingobacteriales</taxon>
        <taxon>Sphingobacteriaceae</taxon>
        <taxon>Sphingobacterium</taxon>
    </lineage>
</organism>
<dbReference type="Proteomes" id="UP000254893">
    <property type="component" value="Unassembled WGS sequence"/>
</dbReference>
<protein>
    <recommendedName>
        <fullName evidence="6">tRNA1(Val) (adenine(37)-N6)-methyltransferase</fullName>
        <ecNumber evidence="6">2.1.1.223</ecNumber>
    </recommendedName>
    <alternativeName>
        <fullName evidence="6">tRNA m6A37 methyltransferase</fullName>
    </alternativeName>
</protein>
<evidence type="ECO:0000256" key="3">
    <source>
        <dbReference type="ARBA" id="ARBA00022679"/>
    </source>
</evidence>
<evidence type="ECO:0000256" key="1">
    <source>
        <dbReference type="ARBA" id="ARBA00022490"/>
    </source>
</evidence>
<dbReference type="Gene3D" id="3.40.50.150">
    <property type="entry name" value="Vaccinia Virus protein VP39"/>
    <property type="match status" value="1"/>
</dbReference>
<dbReference type="PANTHER" id="PTHR47739">
    <property type="entry name" value="TRNA1(VAL) (ADENINE(37)-N6)-METHYLTRANSFERASE"/>
    <property type="match status" value="1"/>
</dbReference>